<dbReference type="EMBL" id="CM016560">
    <property type="protein sequence ID" value="TKV92712.1"/>
    <property type="molecule type" value="Genomic_DNA"/>
</dbReference>
<evidence type="ECO:0000256" key="18">
    <source>
        <dbReference type="ARBA" id="ARBA00035116"/>
    </source>
</evidence>
<dbReference type="PROSITE" id="PS51192">
    <property type="entry name" value="HELICASE_ATP_BIND_1"/>
    <property type="match status" value="1"/>
</dbReference>
<dbReference type="PROSITE" id="PS00517">
    <property type="entry name" value="RNASE_3_1"/>
    <property type="match status" value="1"/>
</dbReference>
<dbReference type="Gene3D" id="2.170.260.10">
    <property type="entry name" value="paz domain"/>
    <property type="match status" value="1"/>
</dbReference>
<evidence type="ECO:0000256" key="6">
    <source>
        <dbReference type="ARBA" id="ARBA00022723"/>
    </source>
</evidence>
<protein>
    <recommendedName>
        <fullName evidence="30">Dicer-like protein 2</fullName>
    </recommendedName>
</protein>
<feature type="region of interest" description="Disordered" evidence="21">
    <location>
        <begin position="13"/>
        <end position="182"/>
    </location>
</feature>
<dbReference type="GO" id="GO:0005634">
    <property type="term" value="C:nucleus"/>
    <property type="evidence" value="ECO:0007669"/>
    <property type="project" value="UniProtKB-SubCell"/>
</dbReference>
<dbReference type="GO" id="GO:0046872">
    <property type="term" value="F:metal ion binding"/>
    <property type="evidence" value="ECO:0007669"/>
    <property type="project" value="UniProtKB-KW"/>
</dbReference>
<comment type="similarity">
    <text evidence="18 20">Belongs to the helicase family. Dicer subfamily.</text>
</comment>
<dbReference type="SMART" id="SM00358">
    <property type="entry name" value="DSRM"/>
    <property type="match status" value="1"/>
</dbReference>
<keyword evidence="29" id="KW-1185">Reference proteome</keyword>
<feature type="domain" description="RNase III" evidence="23">
    <location>
        <begin position="1318"/>
        <end position="1465"/>
    </location>
</feature>
<evidence type="ECO:0000259" key="25">
    <source>
        <dbReference type="PROSITE" id="PS51192"/>
    </source>
</evidence>
<feature type="domain" description="Dicer dsRNA-binding fold" evidence="27">
    <location>
        <begin position="726"/>
        <end position="812"/>
    </location>
</feature>
<dbReference type="Gene3D" id="3.40.50.300">
    <property type="entry name" value="P-loop containing nucleotide triphosphate hydrolases"/>
    <property type="match status" value="2"/>
</dbReference>
<dbReference type="InterPro" id="IPR036389">
    <property type="entry name" value="RNase_III_sf"/>
</dbReference>
<evidence type="ECO:0000256" key="3">
    <source>
        <dbReference type="ARBA" id="ARBA00004123"/>
    </source>
</evidence>
<dbReference type="PROSITE" id="PS50142">
    <property type="entry name" value="RNASE_3_2"/>
    <property type="match status" value="2"/>
</dbReference>
<evidence type="ECO:0000313" key="29">
    <source>
        <dbReference type="Proteomes" id="UP000298652"/>
    </source>
</evidence>
<dbReference type="InterPro" id="IPR014720">
    <property type="entry name" value="dsRBD_dom"/>
</dbReference>
<dbReference type="SMART" id="SM00535">
    <property type="entry name" value="RIBOc"/>
    <property type="match status" value="2"/>
</dbReference>
<dbReference type="Proteomes" id="UP000298652">
    <property type="component" value="Chromosome 9"/>
</dbReference>
<keyword evidence="9" id="KW-0255">Endonuclease</keyword>
<keyword evidence="13" id="KW-0460">Magnesium</keyword>
<keyword evidence="17" id="KW-0539">Nucleus</keyword>
<dbReference type="FunFam" id="3.40.50.300:FF:000420">
    <property type="entry name" value="Endoribonuclease dicer-like 1"/>
    <property type="match status" value="1"/>
</dbReference>
<dbReference type="GO" id="GO:0004386">
    <property type="term" value="F:helicase activity"/>
    <property type="evidence" value="ECO:0007669"/>
    <property type="project" value="UniProtKB-KW"/>
</dbReference>
<evidence type="ECO:0000259" key="24">
    <source>
        <dbReference type="PROSITE" id="PS50821"/>
    </source>
</evidence>
<evidence type="ECO:0000256" key="4">
    <source>
        <dbReference type="ARBA" id="ARBA00011499"/>
    </source>
</evidence>
<dbReference type="SUPFAM" id="SSF69065">
    <property type="entry name" value="RNase III domain-like"/>
    <property type="match status" value="2"/>
</dbReference>
<accession>A0A4U6SYT5</accession>
<dbReference type="InterPro" id="IPR014001">
    <property type="entry name" value="Helicase_ATP-bd"/>
</dbReference>
<keyword evidence="11" id="KW-0347">Helicase</keyword>
<evidence type="ECO:0000259" key="23">
    <source>
        <dbReference type="PROSITE" id="PS50142"/>
    </source>
</evidence>
<dbReference type="Pfam" id="PF00270">
    <property type="entry name" value="DEAD"/>
    <property type="match status" value="1"/>
</dbReference>
<keyword evidence="8" id="KW-0547">Nucleotide-binding</keyword>
<dbReference type="SMART" id="SM00490">
    <property type="entry name" value="HELICc"/>
    <property type="match status" value="1"/>
</dbReference>
<dbReference type="InterPro" id="IPR036085">
    <property type="entry name" value="PAZ_dom_sf"/>
</dbReference>
<comment type="subcellular location">
    <subcellularLocation>
        <location evidence="3">Nucleus</location>
    </subcellularLocation>
</comment>
<name>A0A4U6SYT5_SETVI</name>
<keyword evidence="12" id="KW-0067">ATP-binding</keyword>
<keyword evidence="5" id="KW-0540">Nuclease</keyword>
<dbReference type="FunFam" id="2.170.260.10:FF:000007">
    <property type="entry name" value="Dicer-like 105"/>
    <property type="match status" value="1"/>
</dbReference>
<dbReference type="InterPro" id="IPR011545">
    <property type="entry name" value="DEAD/DEAH_box_helicase_dom"/>
</dbReference>
<keyword evidence="10" id="KW-0378">Hydrolase</keyword>
<sequence length="1562" mass="174660">MWKGKFQRVEEKLFTGHGISNSSARPQGRRISESAPATPVRLPPPAHPRKRSSYPAPSDSPVVDRNGRVTAARVASPPILLARRVKKRTGSKQRHLRLTNPFPPASPHSCARDSRAEVAIASVRPGPEEAAAQAPPRSHLKAPPPPQGRPVPSQNLAAMADAAAAAPAQEEDPPPPCDPETLARGYQLEALERAVAGNTVAFLETGAGKTLIAVLLLRAYAHRIRSAPPPCFAVFLVPTVVLVGQQARVIEHHTDLRVEQFYGEMGVDYWNADTWRRAVDGAEVLVMTPQILLDNLRHCFFRLRDIALLIFDECHHAHGNSPYANILKEFYHPQLNSRPSDPIPRIFGMTASLINSKTLQRSDYSVKISELENLMNAKVYTVESESALSQYIPFATTKVVQYDDSIISSELYCHAIGCLNRLERKHLEFLKGKLHDSSLENAEKRIKQLSATFLYCIYNLGVWLAAKAAEVLQSRKESCLSFWGEKLDEKVEEFVRNYMEDAYSDLSEIISKMTKRGIQRHIGEDFAADLQDGLLTPKVHFLIKSLLEYRHKQDLRCIVFVERVVTSIVLESFLSTIHQMSGWIIRYMAGKNCGLQHQSRKEHTEIVDSFRRGKVHLIVATQILEEGLDVPTCNLIIRFDPSATVCSFIQSRGRARMQNSDYILLVRRGDAVALSKTQKFLAGGQIMREESLRLASISCQPLPNTMCQEESYCVQSTGAVVTLNSSVQLIYFFCSKLPSDEYFKPVPRFNIDKALGTCTLHLPKSSPIQTIYAEGEGSVLKRVVCLKACRELHAIGALSDSLLPELSVPYEDGPDIVVDKYQKEQPDYFPEQLVDSWLSFSRLGLYHCYEISLEWCSKTANSPAEIVLAVKCDMGSDFISNSFKMWGVQDHVSVTMRYIGIIHLNQEQVIVARRFQTAILSLLISNNQLEVRDSIKNSLEMQASPGVVYLVLPLVSGKIDWCSIKFSASPMLEVTNKDMRHCHSCKDTNLVQTKDGPLCQCMLQHAIVCTPHNGMLYAVSGFLDLNANSLLHRSDGSVVSYKTHFKTRHGLDLTCEDQPLLAASMLLKVRNFLHKCNYKNEKESTSTNAVELPPELCVVVMSPVSSDTLRSFLFIPSIMYRIQCMLLSVKLKIQLSQRMGQFDIPALKILEALTTKKCQEEFSQESLETLGDSFLKYITTQHLFNKYRHQHEGLLTEMKKNLISNAALCQLACSNNLVGYIRGEAFNPKTWIIPGIDHDACSDSKLILLSPNMYSVRKMSIKSKRIADSVEALIGAYLSAGGEQAAYLFLISLGMDIEFHKMPVERKITIKSEEFINLRSLEVMLGYDFNDPSLLVEAMTHGSYQIAGTTACYQRLEFLGDAVLDHIFTDYFYRQYPECTPELLTDLRSASVNNNCYAHAAVKAGLHKHILHSSSALHKRMADYLENFKQSFSGPSHGWEAGIGLPKVLGDVIESIAGAIYIDSKCDKEVVWRSMKRLLEPLATPDTLDVDPVKELQELCGREAYSITYKVIREDRVTSVVAEVQTKGTAFKAARTGLSKLDAKKLAAKAVLQDMKAADGAK</sequence>
<dbReference type="GO" id="GO:0010267">
    <property type="term" value="P:ta-siRNA processing"/>
    <property type="evidence" value="ECO:0007669"/>
    <property type="project" value="UniProtKB-ARBA"/>
</dbReference>
<dbReference type="Gramene" id="TKV92712">
    <property type="protein sequence ID" value="TKV92712"/>
    <property type="gene ID" value="SEVIR_9G177900v2"/>
</dbReference>
<feature type="domain" description="RNase III" evidence="23">
    <location>
        <begin position="1151"/>
        <end position="1282"/>
    </location>
</feature>
<comment type="function">
    <text evidence="19">Probably involved in the RNA silencing pathway. May cleave double-stranded RNA to produce short 21-24 nucleotides (nt) RNAs which target the selective destruction of complementary RNAs.</text>
</comment>
<dbReference type="FunFam" id="1.10.1520.10:FF:000013">
    <property type="entry name" value="Endoribonuclease Dicer homolog 2"/>
    <property type="match status" value="1"/>
</dbReference>
<dbReference type="GO" id="GO:0005737">
    <property type="term" value="C:cytoplasm"/>
    <property type="evidence" value="ECO:0007669"/>
    <property type="project" value="TreeGrafter"/>
</dbReference>
<dbReference type="InterPro" id="IPR001650">
    <property type="entry name" value="Helicase_C-like"/>
</dbReference>
<comment type="cofactor">
    <cofactor evidence="1">
        <name>Mn(2+)</name>
        <dbReference type="ChEBI" id="CHEBI:29035"/>
    </cofactor>
</comment>
<feature type="domain" description="PAZ" evidence="24">
    <location>
        <begin position="986"/>
        <end position="1101"/>
    </location>
</feature>
<evidence type="ECO:0000256" key="15">
    <source>
        <dbReference type="ARBA" id="ARBA00023158"/>
    </source>
</evidence>
<evidence type="ECO:0000256" key="7">
    <source>
        <dbReference type="ARBA" id="ARBA00022737"/>
    </source>
</evidence>
<evidence type="ECO:0000256" key="8">
    <source>
        <dbReference type="ARBA" id="ARBA00022741"/>
    </source>
</evidence>
<dbReference type="Pfam" id="PF00636">
    <property type="entry name" value="Ribonuclease_3"/>
    <property type="match status" value="2"/>
</dbReference>
<evidence type="ECO:0000259" key="26">
    <source>
        <dbReference type="PROSITE" id="PS51194"/>
    </source>
</evidence>
<keyword evidence="15" id="KW-0943">RNA-mediated gene silencing</keyword>
<evidence type="ECO:0000256" key="12">
    <source>
        <dbReference type="ARBA" id="ARBA00022840"/>
    </source>
</evidence>
<evidence type="ECO:0000256" key="21">
    <source>
        <dbReference type="SAM" id="MobiDB-lite"/>
    </source>
</evidence>
<keyword evidence="16" id="KW-0464">Manganese</keyword>
<dbReference type="GO" id="GO:0004525">
    <property type="term" value="F:ribonuclease III activity"/>
    <property type="evidence" value="ECO:0007669"/>
    <property type="project" value="InterPro"/>
</dbReference>
<feature type="domain" description="DRBM" evidence="22">
    <location>
        <begin position="1491"/>
        <end position="1557"/>
    </location>
</feature>
<dbReference type="GO" id="GO:0005524">
    <property type="term" value="F:ATP binding"/>
    <property type="evidence" value="ECO:0007669"/>
    <property type="project" value="UniProtKB-KW"/>
</dbReference>
<comment type="subunit">
    <text evidence="4">May interact with ARGONAUTE1 or PINHEAD through their common PAZ domains.</text>
</comment>
<dbReference type="FunFam" id="1.10.1520.10:FF:000004">
    <property type="entry name" value="Endoribonuclease dicer-like 1"/>
    <property type="match status" value="1"/>
</dbReference>
<dbReference type="Gene3D" id="1.10.1520.10">
    <property type="entry name" value="Ribonuclease III domain"/>
    <property type="match status" value="2"/>
</dbReference>
<dbReference type="GO" id="GO:0003723">
    <property type="term" value="F:RNA binding"/>
    <property type="evidence" value="ECO:0007669"/>
    <property type="project" value="UniProtKB-UniRule"/>
</dbReference>
<evidence type="ECO:0000259" key="22">
    <source>
        <dbReference type="PROSITE" id="PS50137"/>
    </source>
</evidence>
<dbReference type="OMA" id="HFCAVIP"/>
<dbReference type="SMART" id="SM00949">
    <property type="entry name" value="PAZ"/>
    <property type="match status" value="1"/>
</dbReference>
<evidence type="ECO:0000256" key="2">
    <source>
        <dbReference type="ARBA" id="ARBA00001946"/>
    </source>
</evidence>
<evidence type="ECO:0000256" key="19">
    <source>
        <dbReference type="ARBA" id="ARBA00056187"/>
    </source>
</evidence>
<comment type="cofactor">
    <cofactor evidence="2">
        <name>Mg(2+)</name>
        <dbReference type="ChEBI" id="CHEBI:18420"/>
    </cofactor>
</comment>
<dbReference type="PROSITE" id="PS50821">
    <property type="entry name" value="PAZ"/>
    <property type="match status" value="1"/>
</dbReference>
<feature type="domain" description="Helicase ATP-binding" evidence="25">
    <location>
        <begin position="190"/>
        <end position="371"/>
    </location>
</feature>
<dbReference type="PROSITE" id="PS51327">
    <property type="entry name" value="DICER_DSRBF"/>
    <property type="match status" value="1"/>
</dbReference>
<gene>
    <name evidence="28" type="ORF">SEVIR_9G177900v2</name>
</gene>
<organism evidence="28 29">
    <name type="scientific">Setaria viridis</name>
    <name type="common">Green bristlegrass</name>
    <name type="synonym">Setaria italica subsp. viridis</name>
    <dbReference type="NCBI Taxonomy" id="4556"/>
    <lineage>
        <taxon>Eukaryota</taxon>
        <taxon>Viridiplantae</taxon>
        <taxon>Streptophyta</taxon>
        <taxon>Embryophyta</taxon>
        <taxon>Tracheophyta</taxon>
        <taxon>Spermatophyta</taxon>
        <taxon>Magnoliopsida</taxon>
        <taxon>Liliopsida</taxon>
        <taxon>Poales</taxon>
        <taxon>Poaceae</taxon>
        <taxon>PACMAD clade</taxon>
        <taxon>Panicoideae</taxon>
        <taxon>Panicodae</taxon>
        <taxon>Paniceae</taxon>
        <taxon>Cenchrinae</taxon>
        <taxon>Setaria</taxon>
    </lineage>
</organism>
<dbReference type="Gene3D" id="3.30.160.380">
    <property type="entry name" value="Dicer dimerisation domain"/>
    <property type="match status" value="1"/>
</dbReference>
<dbReference type="InterPro" id="IPR003100">
    <property type="entry name" value="PAZ_dom"/>
</dbReference>
<evidence type="ECO:0000256" key="11">
    <source>
        <dbReference type="ARBA" id="ARBA00022806"/>
    </source>
</evidence>
<dbReference type="SMART" id="SM00487">
    <property type="entry name" value="DEXDc"/>
    <property type="match status" value="1"/>
</dbReference>
<feature type="compositionally biased region" description="Basic residues" evidence="21">
    <location>
        <begin position="83"/>
        <end position="97"/>
    </location>
</feature>
<evidence type="ECO:0000256" key="14">
    <source>
        <dbReference type="ARBA" id="ARBA00022884"/>
    </source>
</evidence>
<evidence type="ECO:0000313" key="28">
    <source>
        <dbReference type="EMBL" id="TKV92712.1"/>
    </source>
</evidence>
<evidence type="ECO:0000256" key="5">
    <source>
        <dbReference type="ARBA" id="ARBA00022722"/>
    </source>
</evidence>
<proteinExistence type="inferred from homology"/>
<evidence type="ECO:0000256" key="17">
    <source>
        <dbReference type="ARBA" id="ARBA00023242"/>
    </source>
</evidence>
<evidence type="ECO:0000256" key="1">
    <source>
        <dbReference type="ARBA" id="ARBA00001936"/>
    </source>
</evidence>
<feature type="domain" description="Helicase C-terminal" evidence="26">
    <location>
        <begin position="542"/>
        <end position="718"/>
    </location>
</feature>
<dbReference type="PANTHER" id="PTHR14950:SF70">
    <property type="entry name" value="ENDORIBONUCLEASE DICER HOMOLOG 2"/>
    <property type="match status" value="1"/>
</dbReference>
<dbReference type="Pfam" id="PF00271">
    <property type="entry name" value="Helicase_C"/>
    <property type="match status" value="1"/>
</dbReference>
<evidence type="ECO:0000256" key="9">
    <source>
        <dbReference type="ARBA" id="ARBA00022759"/>
    </source>
</evidence>
<dbReference type="Pfam" id="PF02170">
    <property type="entry name" value="PAZ"/>
    <property type="match status" value="1"/>
</dbReference>
<evidence type="ECO:0000259" key="27">
    <source>
        <dbReference type="PROSITE" id="PS51327"/>
    </source>
</evidence>
<dbReference type="Pfam" id="PF03368">
    <property type="entry name" value="Dicer_dimer"/>
    <property type="match status" value="1"/>
</dbReference>
<keyword evidence="14 20" id="KW-0694">RNA-binding</keyword>
<keyword evidence="7" id="KW-0677">Repeat</keyword>
<dbReference type="CDD" id="cd18034">
    <property type="entry name" value="DEXHc_dicer"/>
    <property type="match status" value="1"/>
</dbReference>
<evidence type="ECO:0008006" key="30">
    <source>
        <dbReference type="Google" id="ProtNLM"/>
    </source>
</evidence>
<feature type="compositionally biased region" description="Low complexity" evidence="21">
    <location>
        <begin position="157"/>
        <end position="168"/>
    </location>
</feature>
<keyword evidence="6" id="KW-0479">Metal-binding</keyword>
<dbReference type="CDD" id="cd00593">
    <property type="entry name" value="RIBOc"/>
    <property type="match status" value="2"/>
</dbReference>
<dbReference type="PROSITE" id="PS51194">
    <property type="entry name" value="HELICASE_CTER"/>
    <property type="match status" value="1"/>
</dbReference>
<dbReference type="Gene3D" id="3.30.160.20">
    <property type="match status" value="1"/>
</dbReference>
<dbReference type="PROSITE" id="PS50137">
    <property type="entry name" value="DS_RBD"/>
    <property type="match status" value="1"/>
</dbReference>
<evidence type="ECO:0000256" key="13">
    <source>
        <dbReference type="ARBA" id="ARBA00022842"/>
    </source>
</evidence>
<dbReference type="FunFam" id="3.30.160.380:FF:000001">
    <property type="entry name" value="Endoribonuclease dicer-like 1"/>
    <property type="match status" value="1"/>
</dbReference>
<dbReference type="SUPFAM" id="SSF52540">
    <property type="entry name" value="P-loop containing nucleoside triphosphate hydrolases"/>
    <property type="match status" value="1"/>
</dbReference>
<dbReference type="SUPFAM" id="SSF54768">
    <property type="entry name" value="dsRNA-binding domain-like"/>
    <property type="match status" value="1"/>
</dbReference>
<evidence type="ECO:0000256" key="16">
    <source>
        <dbReference type="ARBA" id="ARBA00023211"/>
    </source>
</evidence>
<evidence type="ECO:0000256" key="10">
    <source>
        <dbReference type="ARBA" id="ARBA00022801"/>
    </source>
</evidence>
<dbReference type="InterPro" id="IPR005034">
    <property type="entry name" value="Dicer_dimerisation"/>
</dbReference>
<dbReference type="InterPro" id="IPR000999">
    <property type="entry name" value="RNase_III_dom"/>
</dbReference>
<evidence type="ECO:0000256" key="20">
    <source>
        <dbReference type="PROSITE-ProRule" id="PRU00657"/>
    </source>
</evidence>
<dbReference type="SUPFAM" id="SSF101690">
    <property type="entry name" value="PAZ domain"/>
    <property type="match status" value="1"/>
</dbReference>
<dbReference type="InterPro" id="IPR038248">
    <property type="entry name" value="Dicer_dimer_sf"/>
</dbReference>
<reference evidence="28" key="1">
    <citation type="submission" date="2019-03" db="EMBL/GenBank/DDBJ databases">
        <title>WGS assembly of Setaria viridis.</title>
        <authorList>
            <person name="Huang P."/>
            <person name="Jenkins J."/>
            <person name="Grimwood J."/>
            <person name="Barry K."/>
            <person name="Healey A."/>
            <person name="Mamidi S."/>
            <person name="Sreedasyam A."/>
            <person name="Shu S."/>
            <person name="Feldman M."/>
            <person name="Wu J."/>
            <person name="Yu Y."/>
            <person name="Chen C."/>
            <person name="Johnson J."/>
            <person name="Rokhsar D."/>
            <person name="Baxter I."/>
            <person name="Schmutz J."/>
            <person name="Brutnell T."/>
            <person name="Kellogg E."/>
        </authorList>
    </citation>
    <scope>NUCLEOTIDE SEQUENCE [LARGE SCALE GENOMIC DNA]</scope>
</reference>
<dbReference type="PANTHER" id="PTHR14950">
    <property type="entry name" value="DICER-RELATED"/>
    <property type="match status" value="1"/>
</dbReference>
<dbReference type="InterPro" id="IPR027417">
    <property type="entry name" value="P-loop_NTPase"/>
</dbReference>
<dbReference type="FunFam" id="3.40.50.300:FF:000705">
    <property type="entry name" value="Endoribonuclease dicer-like protein"/>
    <property type="match status" value="1"/>
</dbReference>